<dbReference type="InterPro" id="IPR011006">
    <property type="entry name" value="CheY-like_superfamily"/>
</dbReference>
<gene>
    <name evidence="4" type="ORF">ACFPH8_06260</name>
</gene>
<dbReference type="Proteomes" id="UP001596162">
    <property type="component" value="Unassembled WGS sequence"/>
</dbReference>
<dbReference type="Pfam" id="PF04397">
    <property type="entry name" value="LytTR"/>
    <property type="match status" value="1"/>
</dbReference>
<evidence type="ECO:0000259" key="2">
    <source>
        <dbReference type="PROSITE" id="PS50110"/>
    </source>
</evidence>
<dbReference type="RefSeq" id="WP_376859398.1">
    <property type="nucleotide sequence ID" value="NZ_JBHSLA010000002.1"/>
</dbReference>
<comment type="caution">
    <text evidence="4">The sequence shown here is derived from an EMBL/GenBank/DDBJ whole genome shotgun (WGS) entry which is preliminary data.</text>
</comment>
<feature type="modified residue" description="4-aspartylphosphate" evidence="1">
    <location>
        <position position="56"/>
    </location>
</feature>
<organism evidence="4 5">
    <name type="scientific">Bizionia hallyeonensis</name>
    <dbReference type="NCBI Taxonomy" id="1123757"/>
    <lineage>
        <taxon>Bacteria</taxon>
        <taxon>Pseudomonadati</taxon>
        <taxon>Bacteroidota</taxon>
        <taxon>Flavobacteriia</taxon>
        <taxon>Flavobacteriales</taxon>
        <taxon>Flavobacteriaceae</taxon>
        <taxon>Bizionia</taxon>
    </lineage>
</organism>
<dbReference type="PROSITE" id="PS50930">
    <property type="entry name" value="HTH_LYTTR"/>
    <property type="match status" value="1"/>
</dbReference>
<dbReference type="SMART" id="SM00448">
    <property type="entry name" value="REC"/>
    <property type="match status" value="1"/>
</dbReference>
<dbReference type="Gene3D" id="3.40.50.2300">
    <property type="match status" value="1"/>
</dbReference>
<dbReference type="SUPFAM" id="SSF52172">
    <property type="entry name" value="CheY-like"/>
    <property type="match status" value="1"/>
</dbReference>
<feature type="domain" description="HTH LytTR-type" evidence="3">
    <location>
        <begin position="151"/>
        <end position="258"/>
    </location>
</feature>
<name>A0ABW0C5C6_9FLAO</name>
<dbReference type="InterPro" id="IPR046947">
    <property type="entry name" value="LytR-like"/>
</dbReference>
<feature type="domain" description="Response regulatory" evidence="2">
    <location>
        <begin position="3"/>
        <end position="116"/>
    </location>
</feature>
<proteinExistence type="predicted"/>
<evidence type="ECO:0000256" key="1">
    <source>
        <dbReference type="PROSITE-ProRule" id="PRU00169"/>
    </source>
</evidence>
<dbReference type="PANTHER" id="PTHR37299">
    <property type="entry name" value="TRANSCRIPTIONAL REGULATOR-RELATED"/>
    <property type="match status" value="1"/>
</dbReference>
<dbReference type="InterPro" id="IPR007492">
    <property type="entry name" value="LytTR_DNA-bd_dom"/>
</dbReference>
<dbReference type="PANTHER" id="PTHR37299:SF1">
    <property type="entry name" value="STAGE 0 SPORULATION PROTEIN A HOMOLOG"/>
    <property type="match status" value="1"/>
</dbReference>
<protein>
    <submittedName>
        <fullName evidence="4">LytR/AlgR family response regulator transcription factor</fullName>
    </submittedName>
</protein>
<sequence length="258" mass="30114">MYKILIIEDEAPARKKLKRFIMEVCEAHTIVAELETVEDTKTFLKQAPEIDIIFSDIELRDGNVFDVYNTITLNCPIIFATAYNAFLIDAFESNGIEYLLKPYSLERFSKAWNKFIRLHKTDPETNNQLMETIHQLIKNNQSVSKTYKDQFAIKKGTETYFLKTENIVYFQADNGIICAFDSMNKRHVMPQATLKEIEVFLDPQKIFRINRSESVQRQYIDKIKRYNKNTLSIHLNGGQKTLKTSQSKTSGFNLWLDL</sequence>
<evidence type="ECO:0000259" key="3">
    <source>
        <dbReference type="PROSITE" id="PS50930"/>
    </source>
</evidence>
<reference evidence="5" key="1">
    <citation type="journal article" date="2019" name="Int. J. Syst. Evol. Microbiol.">
        <title>The Global Catalogue of Microorganisms (GCM) 10K type strain sequencing project: providing services to taxonomists for standard genome sequencing and annotation.</title>
        <authorList>
            <consortium name="The Broad Institute Genomics Platform"/>
            <consortium name="The Broad Institute Genome Sequencing Center for Infectious Disease"/>
            <person name="Wu L."/>
            <person name="Ma J."/>
        </authorList>
    </citation>
    <scope>NUCLEOTIDE SEQUENCE [LARGE SCALE GENOMIC DNA]</scope>
    <source>
        <strain evidence="5">JCM 17978</strain>
    </source>
</reference>
<dbReference type="Gene3D" id="2.40.50.1020">
    <property type="entry name" value="LytTr DNA-binding domain"/>
    <property type="match status" value="1"/>
</dbReference>
<dbReference type="Pfam" id="PF00072">
    <property type="entry name" value="Response_reg"/>
    <property type="match status" value="1"/>
</dbReference>
<keyword evidence="5" id="KW-1185">Reference proteome</keyword>
<dbReference type="SMART" id="SM00850">
    <property type="entry name" value="LytTR"/>
    <property type="match status" value="1"/>
</dbReference>
<evidence type="ECO:0000313" key="4">
    <source>
        <dbReference type="EMBL" id="MFC5194926.1"/>
    </source>
</evidence>
<evidence type="ECO:0000313" key="5">
    <source>
        <dbReference type="Proteomes" id="UP001596162"/>
    </source>
</evidence>
<dbReference type="EMBL" id="JBHSLA010000002">
    <property type="protein sequence ID" value="MFC5194926.1"/>
    <property type="molecule type" value="Genomic_DNA"/>
</dbReference>
<dbReference type="InterPro" id="IPR001789">
    <property type="entry name" value="Sig_transdc_resp-reg_receiver"/>
</dbReference>
<accession>A0ABW0C5C6</accession>
<dbReference type="PROSITE" id="PS50110">
    <property type="entry name" value="RESPONSE_REGULATORY"/>
    <property type="match status" value="1"/>
</dbReference>
<keyword evidence="1" id="KW-0597">Phosphoprotein</keyword>